<evidence type="ECO:0000256" key="2">
    <source>
        <dbReference type="SAM" id="MobiDB-lite"/>
    </source>
</evidence>
<feature type="region of interest" description="Disordered" evidence="2">
    <location>
        <begin position="310"/>
        <end position="344"/>
    </location>
</feature>
<evidence type="ECO:0000313" key="6">
    <source>
        <dbReference type="Proteomes" id="UP000186607"/>
    </source>
</evidence>
<evidence type="ECO:0000313" key="5">
    <source>
        <dbReference type="EMBL" id="OLV20020.1"/>
    </source>
</evidence>
<dbReference type="AlphaFoldDB" id="A0A1U7P4D4"/>
<comment type="caution">
    <text evidence="5">The sequence shown here is derived from an EMBL/GenBank/DDBJ whole genome shotgun (WGS) entry which is preliminary data.</text>
</comment>
<gene>
    <name evidence="5" type="ORF">BOO71_0001018</name>
</gene>
<accession>A0A1U7P4D4</accession>
<dbReference type="Proteomes" id="UP000186607">
    <property type="component" value="Unassembled WGS sequence"/>
</dbReference>
<dbReference type="EMBL" id="MSTI01000014">
    <property type="protein sequence ID" value="OLV20020.1"/>
    <property type="molecule type" value="Genomic_DNA"/>
</dbReference>
<dbReference type="Pfam" id="PF13205">
    <property type="entry name" value="Big_5"/>
    <property type="match status" value="1"/>
</dbReference>
<proteinExistence type="predicted"/>
<dbReference type="RefSeq" id="WP_075830271.1">
    <property type="nucleotide sequence ID" value="NZ_MSTI01000014.1"/>
</dbReference>
<feature type="domain" description="SbsA Ig-like" evidence="4">
    <location>
        <begin position="33"/>
        <end position="142"/>
    </location>
</feature>
<evidence type="ECO:0000256" key="3">
    <source>
        <dbReference type="SAM" id="SignalP"/>
    </source>
</evidence>
<dbReference type="STRING" id="249408.BOO71_0001018"/>
<reference evidence="5 6" key="1">
    <citation type="submission" date="2017-01" db="EMBL/GenBank/DDBJ databases">
        <title>Genome Analysis of Deinococcus marmoris KOPRI26562.</title>
        <authorList>
            <person name="Kim J.H."/>
            <person name="Oh H.-M."/>
        </authorList>
    </citation>
    <scope>NUCLEOTIDE SEQUENCE [LARGE SCALE GENOMIC DNA]</scope>
    <source>
        <strain evidence="5 6">KOPRI26562</strain>
    </source>
</reference>
<evidence type="ECO:0000256" key="1">
    <source>
        <dbReference type="ARBA" id="ARBA00022729"/>
    </source>
</evidence>
<dbReference type="InterPro" id="IPR032812">
    <property type="entry name" value="SbsA_Ig"/>
</dbReference>
<protein>
    <recommendedName>
        <fullName evidence="4">SbsA Ig-like domain-containing protein</fullName>
    </recommendedName>
</protein>
<keyword evidence="1 3" id="KW-0732">Signal</keyword>
<evidence type="ECO:0000259" key="4">
    <source>
        <dbReference type="Pfam" id="PF13205"/>
    </source>
</evidence>
<name>A0A1U7P4D4_9DEIO</name>
<organism evidence="5 6">
    <name type="scientific">Deinococcus marmoris</name>
    <dbReference type="NCBI Taxonomy" id="249408"/>
    <lineage>
        <taxon>Bacteria</taxon>
        <taxon>Thermotogati</taxon>
        <taxon>Deinococcota</taxon>
        <taxon>Deinococci</taxon>
        <taxon>Deinococcales</taxon>
        <taxon>Deinococcaceae</taxon>
        <taxon>Deinococcus</taxon>
    </lineage>
</organism>
<feature type="signal peptide" evidence="3">
    <location>
        <begin position="1"/>
        <end position="23"/>
    </location>
</feature>
<dbReference type="Gene3D" id="2.60.40.3710">
    <property type="match status" value="1"/>
</dbReference>
<sequence>MSQSPLPAVSVLVLLSLTLASCATGGGSGGTPDTPPTVISVSPANGARGVKSDARIVVTFSKAMDQAATQAAYQSADLPGTAVTFAWSAGDTVLSIQPNTLLTYAQGSSFTAVAKRYDFSLTGTAKDKAGKTLGLTTSGFTTLRDITVALPIVAALDGEEYRVGSNFASVLNAPVIHVGDTLGGGGIRGLLTFDLSAIPADIAAAPLAATLKLRKNVVDGDPYTALNPCIPTKTSPCASLFVPVTLEHVNFGTALLVGAAYNTPALHELGAIDSHSVPQNTEVKASVLVAVQDDLANRVLRDNRSQYRLSFPKESNGDSSPDTVAFAAGESGTPPSIAVEYRVP</sequence>
<feature type="chain" id="PRO_5012685313" description="SbsA Ig-like domain-containing protein" evidence="3">
    <location>
        <begin position="24"/>
        <end position="344"/>
    </location>
</feature>
<keyword evidence="6" id="KW-1185">Reference proteome</keyword>